<dbReference type="EMBL" id="JAGGLT010000002">
    <property type="protein sequence ID" value="MBP2070750.1"/>
    <property type="molecule type" value="Genomic_DNA"/>
</dbReference>
<keyword evidence="2" id="KW-1185">Reference proteome</keyword>
<sequence length="61" mass="6975">MKRLKNKNKREILKEDKAWLNANLVNFPEFDWGPEGPPKGRPVKYIEGVGIVVEGGRPDEN</sequence>
<name>A0ABS4NCP0_9THEO</name>
<comment type="caution">
    <text evidence="1">The sequence shown here is derived from an EMBL/GenBank/DDBJ whole genome shotgun (WGS) entry which is preliminary data.</text>
</comment>
<accession>A0ABS4NCP0</accession>
<dbReference type="Proteomes" id="UP001166402">
    <property type="component" value="Unassembled WGS sequence"/>
</dbReference>
<protein>
    <submittedName>
        <fullName evidence="1">Uncharacterized protein</fullName>
    </submittedName>
</protein>
<organism evidence="1 2">
    <name type="scientific">Thermoanaerobacterium butyriciformans</name>
    <dbReference type="NCBI Taxonomy" id="1702242"/>
    <lineage>
        <taxon>Bacteria</taxon>
        <taxon>Bacillati</taxon>
        <taxon>Bacillota</taxon>
        <taxon>Clostridia</taxon>
        <taxon>Thermoanaerobacterales</taxon>
        <taxon>Thermoanaerobacteraceae</taxon>
        <taxon>Thermoanaerobacterium</taxon>
    </lineage>
</organism>
<reference evidence="1" key="1">
    <citation type="submission" date="2021-03" db="EMBL/GenBank/DDBJ databases">
        <title>Genomic Encyclopedia of Type Strains, Phase IV (KMG-IV): sequencing the most valuable type-strain genomes for metagenomic binning, comparative biology and taxonomic classification.</title>
        <authorList>
            <person name="Goeker M."/>
        </authorList>
    </citation>
    <scope>NUCLEOTIDE SEQUENCE</scope>
    <source>
        <strain evidence="1">DSM 101588</strain>
    </source>
</reference>
<dbReference type="RefSeq" id="WP_209452729.1">
    <property type="nucleotide sequence ID" value="NZ_JAGGLT010000002.1"/>
</dbReference>
<gene>
    <name evidence="1" type="ORF">J2Z80_000248</name>
</gene>
<evidence type="ECO:0000313" key="2">
    <source>
        <dbReference type="Proteomes" id="UP001166402"/>
    </source>
</evidence>
<evidence type="ECO:0000313" key="1">
    <source>
        <dbReference type="EMBL" id="MBP2070750.1"/>
    </source>
</evidence>
<proteinExistence type="predicted"/>